<organism evidence="4 5">
    <name type="scientific">Ilex paraguariensis</name>
    <name type="common">yerba mate</name>
    <dbReference type="NCBI Taxonomy" id="185542"/>
    <lineage>
        <taxon>Eukaryota</taxon>
        <taxon>Viridiplantae</taxon>
        <taxon>Streptophyta</taxon>
        <taxon>Embryophyta</taxon>
        <taxon>Tracheophyta</taxon>
        <taxon>Spermatophyta</taxon>
        <taxon>Magnoliopsida</taxon>
        <taxon>eudicotyledons</taxon>
        <taxon>Gunneridae</taxon>
        <taxon>Pentapetalae</taxon>
        <taxon>asterids</taxon>
        <taxon>campanulids</taxon>
        <taxon>Aquifoliales</taxon>
        <taxon>Aquifoliaceae</taxon>
        <taxon>Ilex</taxon>
    </lineage>
</organism>
<keyword evidence="5" id="KW-1185">Reference proteome</keyword>
<dbReference type="FunFam" id="3.40.50.1820:FF:000042">
    <property type="entry name" value="probable strigolactone esterase DAD2"/>
    <property type="match status" value="1"/>
</dbReference>
<dbReference type="AlphaFoldDB" id="A0ABC8SC32"/>
<evidence type="ECO:0000313" key="4">
    <source>
        <dbReference type="EMBL" id="CAK9152739.1"/>
    </source>
</evidence>
<proteinExistence type="inferred from homology"/>
<protein>
    <recommendedName>
        <fullName evidence="3">AB hydrolase-1 domain-containing protein</fullName>
    </recommendedName>
</protein>
<comment type="similarity">
    <text evidence="1">Belongs to the AB hydrolase superfamily.</text>
</comment>
<dbReference type="Gene3D" id="3.40.50.1820">
    <property type="entry name" value="alpha/beta hydrolase"/>
    <property type="match status" value="1"/>
</dbReference>
<keyword evidence="2" id="KW-0378">Hydrolase</keyword>
<evidence type="ECO:0000256" key="1">
    <source>
        <dbReference type="ARBA" id="ARBA00008645"/>
    </source>
</evidence>
<evidence type="ECO:0000313" key="5">
    <source>
        <dbReference type="Proteomes" id="UP001642360"/>
    </source>
</evidence>
<comment type="caution">
    <text evidence="4">The sequence shown here is derived from an EMBL/GenBank/DDBJ whole genome shotgun (WGS) entry which is preliminary data.</text>
</comment>
<dbReference type="EMBL" id="CAUOFW020002292">
    <property type="protein sequence ID" value="CAK9152739.1"/>
    <property type="molecule type" value="Genomic_DNA"/>
</dbReference>
<sequence length="274" mass="30225">MVIAGKSLSTAMNARIIGSGDEAIILAHGYGGNQSVWDKVLPYLAQHCRVLVFDWAFSGAVKDTNLYDAEKYSKYEAFADDLTALVDGMNFGPSVFVGHSMSGLIGCLASIKRPELFKKLILIGASPRYINSEDYEGGFNTSDVEQIFSSIESNYYQWASNFVSIAVDAKDPESVEKFKKCFKSMRPEVALSLAKTIFLSDYRDTLEEVVTPCTIIQTTNDIVAPKSVVEYMQKRIKGESMVECIDAVGHFPQLTAHIQLLEVLGKVLGFQISV</sequence>
<dbReference type="GO" id="GO:0016787">
    <property type="term" value="F:hydrolase activity"/>
    <property type="evidence" value="ECO:0007669"/>
    <property type="project" value="UniProtKB-KW"/>
</dbReference>
<dbReference type="InterPro" id="IPR000073">
    <property type="entry name" value="AB_hydrolase_1"/>
</dbReference>
<reference evidence="4 5" key="1">
    <citation type="submission" date="2024-02" db="EMBL/GenBank/DDBJ databases">
        <authorList>
            <person name="Vignale AGUSTIN F."/>
            <person name="Sosa J E."/>
            <person name="Modenutti C."/>
        </authorList>
    </citation>
    <scope>NUCLEOTIDE SEQUENCE [LARGE SCALE GENOMIC DNA]</scope>
</reference>
<gene>
    <name evidence="4" type="ORF">ILEXP_LOCUS20974</name>
</gene>
<name>A0ABC8SC32_9AQUA</name>
<dbReference type="SUPFAM" id="SSF53474">
    <property type="entry name" value="alpha/beta-Hydrolases"/>
    <property type="match status" value="1"/>
</dbReference>
<dbReference type="Proteomes" id="UP001642360">
    <property type="component" value="Unassembled WGS sequence"/>
</dbReference>
<feature type="domain" description="AB hydrolase-1" evidence="3">
    <location>
        <begin position="23"/>
        <end position="255"/>
    </location>
</feature>
<evidence type="ECO:0000256" key="2">
    <source>
        <dbReference type="ARBA" id="ARBA00022801"/>
    </source>
</evidence>
<dbReference type="InterPro" id="IPR029058">
    <property type="entry name" value="AB_hydrolase_fold"/>
</dbReference>
<dbReference type="PANTHER" id="PTHR43039">
    <property type="entry name" value="ESTERASE-RELATED"/>
    <property type="match status" value="1"/>
</dbReference>
<evidence type="ECO:0000259" key="3">
    <source>
        <dbReference type="Pfam" id="PF00561"/>
    </source>
</evidence>
<accession>A0ABC8SC32</accession>
<dbReference type="Pfam" id="PF00561">
    <property type="entry name" value="Abhydrolase_1"/>
    <property type="match status" value="1"/>
</dbReference>